<accession>A0A9N7YI50</accession>
<reference evidence="1" key="1">
    <citation type="submission" date="2020-03" db="EMBL/GenBank/DDBJ databases">
        <authorList>
            <person name="Weist P."/>
        </authorList>
    </citation>
    <scope>NUCLEOTIDE SEQUENCE</scope>
</reference>
<dbReference type="Proteomes" id="UP001153269">
    <property type="component" value="Unassembled WGS sequence"/>
</dbReference>
<comment type="caution">
    <text evidence="1">The sequence shown here is derived from an EMBL/GenBank/DDBJ whole genome shotgun (WGS) entry which is preliminary data.</text>
</comment>
<protein>
    <submittedName>
        <fullName evidence="1">Uncharacterized protein</fullName>
    </submittedName>
</protein>
<gene>
    <name evidence="1" type="ORF">PLEPLA_LOCUS15593</name>
</gene>
<keyword evidence="2" id="KW-1185">Reference proteome</keyword>
<organism evidence="1 2">
    <name type="scientific">Pleuronectes platessa</name>
    <name type="common">European plaice</name>
    <dbReference type="NCBI Taxonomy" id="8262"/>
    <lineage>
        <taxon>Eukaryota</taxon>
        <taxon>Metazoa</taxon>
        <taxon>Chordata</taxon>
        <taxon>Craniata</taxon>
        <taxon>Vertebrata</taxon>
        <taxon>Euteleostomi</taxon>
        <taxon>Actinopterygii</taxon>
        <taxon>Neopterygii</taxon>
        <taxon>Teleostei</taxon>
        <taxon>Neoteleostei</taxon>
        <taxon>Acanthomorphata</taxon>
        <taxon>Carangaria</taxon>
        <taxon>Pleuronectiformes</taxon>
        <taxon>Pleuronectoidei</taxon>
        <taxon>Pleuronectidae</taxon>
        <taxon>Pleuronectes</taxon>
    </lineage>
</organism>
<name>A0A9N7YI50_PLEPL</name>
<dbReference type="EMBL" id="CADEAL010000986">
    <property type="protein sequence ID" value="CAB1427652.1"/>
    <property type="molecule type" value="Genomic_DNA"/>
</dbReference>
<evidence type="ECO:0000313" key="2">
    <source>
        <dbReference type="Proteomes" id="UP001153269"/>
    </source>
</evidence>
<proteinExistence type="predicted"/>
<sequence length="136" mass="15483">MNYRNQMRRGEGRGGTRESKRLKEKILEEFSAVNSLGALGVLVEYCTFLWQVRLRSDTHAKSLKPNEVPAEELLQTRLVINPPDLLVVNPAGDHLLCSHFAFSWSRNCRAPHSDICFHTCTSSREKTEELRSSVLV</sequence>
<dbReference type="AlphaFoldDB" id="A0A9N7YI50"/>
<evidence type="ECO:0000313" key="1">
    <source>
        <dbReference type="EMBL" id="CAB1427652.1"/>
    </source>
</evidence>